<evidence type="ECO:0000256" key="3">
    <source>
        <dbReference type="PROSITE-ProRule" id="PRU00284"/>
    </source>
</evidence>
<dbReference type="Proteomes" id="UP000325933">
    <property type="component" value="Unassembled WGS sequence"/>
</dbReference>
<feature type="region of interest" description="Disordered" evidence="4">
    <location>
        <begin position="441"/>
        <end position="465"/>
    </location>
</feature>
<feature type="transmembrane region" description="Helical" evidence="5">
    <location>
        <begin position="118"/>
        <end position="139"/>
    </location>
</feature>
<comment type="caution">
    <text evidence="8">The sequence shown here is derived from an EMBL/GenBank/DDBJ whole genome shotgun (WGS) entry which is preliminary data.</text>
</comment>
<dbReference type="EMBL" id="VYQA01000002">
    <property type="protein sequence ID" value="KAA9033211.1"/>
    <property type="molecule type" value="Genomic_DNA"/>
</dbReference>
<dbReference type="GO" id="GO:0016020">
    <property type="term" value="C:membrane"/>
    <property type="evidence" value="ECO:0007669"/>
    <property type="project" value="InterPro"/>
</dbReference>
<dbReference type="EMBL" id="VYQB01000002">
    <property type="protein sequence ID" value="KAA9020884.1"/>
    <property type="molecule type" value="Genomic_DNA"/>
</dbReference>
<dbReference type="InterPro" id="IPR004090">
    <property type="entry name" value="Chemotax_Me-accpt_rcpt"/>
</dbReference>
<evidence type="ECO:0000259" key="6">
    <source>
        <dbReference type="PROSITE" id="PS50111"/>
    </source>
</evidence>
<evidence type="ECO:0000313" key="10">
    <source>
        <dbReference type="Proteomes" id="UP000326364"/>
    </source>
</evidence>
<accession>A0A5J5I7R2</accession>
<dbReference type="GO" id="GO:0006935">
    <property type="term" value="P:chemotaxis"/>
    <property type="evidence" value="ECO:0007669"/>
    <property type="project" value="InterPro"/>
</dbReference>
<dbReference type="Proteomes" id="UP000326364">
    <property type="component" value="Unassembled WGS sequence"/>
</dbReference>
<evidence type="ECO:0000256" key="5">
    <source>
        <dbReference type="SAM" id="Phobius"/>
    </source>
</evidence>
<evidence type="ECO:0000313" key="8">
    <source>
        <dbReference type="EMBL" id="KAA9033211.1"/>
    </source>
</evidence>
<dbReference type="PANTHER" id="PTHR32089">
    <property type="entry name" value="METHYL-ACCEPTING CHEMOTAXIS PROTEIN MCPB"/>
    <property type="match status" value="1"/>
</dbReference>
<evidence type="ECO:0000256" key="4">
    <source>
        <dbReference type="SAM" id="MobiDB-lite"/>
    </source>
</evidence>
<organism evidence="8 9">
    <name type="scientific">Sphingobium limneticum</name>
    <dbReference type="NCBI Taxonomy" id="1007511"/>
    <lineage>
        <taxon>Bacteria</taxon>
        <taxon>Pseudomonadati</taxon>
        <taxon>Pseudomonadota</taxon>
        <taxon>Alphaproteobacteria</taxon>
        <taxon>Sphingomonadales</taxon>
        <taxon>Sphingomonadaceae</taxon>
        <taxon>Sphingobium</taxon>
    </lineage>
</organism>
<proteinExistence type="inferred from homology"/>
<evidence type="ECO:0000256" key="1">
    <source>
        <dbReference type="ARBA" id="ARBA00023224"/>
    </source>
</evidence>
<dbReference type="AlphaFoldDB" id="A0A5J5I7R2"/>
<dbReference type="SUPFAM" id="SSF58104">
    <property type="entry name" value="Methyl-accepting chemotaxis protein (MCP) signaling domain"/>
    <property type="match status" value="1"/>
</dbReference>
<gene>
    <name evidence="8" type="ORF">F4U95_04290</name>
    <name evidence="7" type="ORF">F4U96_04290</name>
</gene>
<dbReference type="PROSITE" id="PS50111">
    <property type="entry name" value="CHEMOTAXIS_TRANSDUC_2"/>
    <property type="match status" value="1"/>
</dbReference>
<keyword evidence="10" id="KW-1185">Reference proteome</keyword>
<keyword evidence="5" id="KW-0812">Transmembrane</keyword>
<dbReference type="GO" id="GO:0007165">
    <property type="term" value="P:signal transduction"/>
    <property type="evidence" value="ECO:0007669"/>
    <property type="project" value="UniProtKB-KW"/>
</dbReference>
<dbReference type="PRINTS" id="PR00260">
    <property type="entry name" value="CHEMTRNSDUCR"/>
</dbReference>
<dbReference type="Gene3D" id="1.10.287.950">
    <property type="entry name" value="Methyl-accepting chemotaxis protein"/>
    <property type="match status" value="1"/>
</dbReference>
<name>A0A5J5I7R2_9SPHN</name>
<protein>
    <submittedName>
        <fullName evidence="8">Chemotaxis protein</fullName>
    </submittedName>
</protein>
<dbReference type="PANTHER" id="PTHR32089:SF112">
    <property type="entry name" value="LYSOZYME-LIKE PROTEIN-RELATED"/>
    <property type="match status" value="1"/>
</dbReference>
<dbReference type="Pfam" id="PF00015">
    <property type="entry name" value="MCPsignal"/>
    <property type="match status" value="1"/>
</dbReference>
<dbReference type="SMART" id="SM00283">
    <property type="entry name" value="MA"/>
    <property type="match status" value="1"/>
</dbReference>
<dbReference type="InterPro" id="IPR004089">
    <property type="entry name" value="MCPsignal_dom"/>
</dbReference>
<evidence type="ECO:0000313" key="7">
    <source>
        <dbReference type="EMBL" id="KAA9020884.1"/>
    </source>
</evidence>
<sequence>MNAMTSLDRLRLQGLRILLFANWWWTVAIGLGGLFLPVQHGGRALFLSAIVNILPTIQVMRQREGLETRMIVGTLAAVQPAIGLYLLSGHGWQMDAHMFFFVALAGLTLLYDWRPIILAAALTAVHHLILNFLLPAWVFPDQANVGRVAIHAVAVVLQAAVLCYLTVRLRGMLLALDGHVVQAGELAQEAEKGRDAAEAAMTASRAVDVRAAQLRSQQEAEKMRMAEDRRSATMALVRDFRQSVSEIVGSVGAAAQELDDSARQLNQLAQRASAGTEETVAIAEQSSANAAMLARRIDQLSESIAAIASASHQQAVLGGEAQRVSTTGHQAVHDLEGRTTSITSFADSITEIAARTNLLALNATIEAARAGDVGRGFAVVAGEVKQLAGQAANATGEIHALAWSAREGAGVAREALSEVAGVVEQLAGAADEIQRAVADQRDATSAIGESARDTAQDAASMTRQMGDVADVARDTESLSGRVSSAASSLSQTAQILQRAADQFVTQLAAA</sequence>
<keyword evidence="5" id="KW-1133">Transmembrane helix</keyword>
<keyword evidence="1 3" id="KW-0807">Transducer</keyword>
<reference evidence="9 10" key="1">
    <citation type="submission" date="2019-09" db="EMBL/GenBank/DDBJ databases">
        <authorList>
            <person name="Feng G."/>
        </authorList>
    </citation>
    <scope>NUCLEOTIDE SEQUENCE [LARGE SCALE GENOMIC DNA]</scope>
    <source>
        <strain evidence="8 9">KACC 19283</strain>
        <strain evidence="7 10">KACC 19284</strain>
    </source>
</reference>
<dbReference type="GO" id="GO:0004888">
    <property type="term" value="F:transmembrane signaling receptor activity"/>
    <property type="evidence" value="ECO:0007669"/>
    <property type="project" value="InterPro"/>
</dbReference>
<keyword evidence="5" id="KW-0472">Membrane</keyword>
<feature type="transmembrane region" description="Helical" evidence="5">
    <location>
        <begin position="145"/>
        <end position="167"/>
    </location>
</feature>
<comment type="similarity">
    <text evidence="2">Belongs to the methyl-accepting chemotaxis (MCP) protein family.</text>
</comment>
<evidence type="ECO:0000313" key="9">
    <source>
        <dbReference type="Proteomes" id="UP000325933"/>
    </source>
</evidence>
<feature type="domain" description="Methyl-accepting transducer" evidence="6">
    <location>
        <begin position="254"/>
        <end position="490"/>
    </location>
</feature>
<feature type="transmembrane region" description="Helical" evidence="5">
    <location>
        <begin position="17"/>
        <end position="36"/>
    </location>
</feature>
<evidence type="ECO:0000256" key="2">
    <source>
        <dbReference type="ARBA" id="ARBA00029447"/>
    </source>
</evidence>
<feature type="transmembrane region" description="Helical" evidence="5">
    <location>
        <begin position="71"/>
        <end position="88"/>
    </location>
</feature>
<dbReference type="RefSeq" id="WP_150424690.1">
    <property type="nucleotide sequence ID" value="NZ_VYQA01000002.1"/>
</dbReference>